<gene>
    <name evidence="2" type="primary">52</name>
    <name evidence="2" type="ORF">SEA_COLUCCI_52</name>
</gene>
<evidence type="ECO:0000313" key="3">
    <source>
        <dbReference type="Proteomes" id="UP000225683"/>
    </source>
</evidence>
<dbReference type="InterPro" id="IPR056911">
    <property type="entry name" value="Phage_Znf_bind_put"/>
</dbReference>
<sequence length="129" mass="13567">MPDMSNAQLALMAAASYTTPEFDTIDGVTSVADSFLIWLDQKDASYQAASRVKCPTCSAAAGNVCRDRWNGVMGTMHPDRISAAAAAPPRGPLSVACVYCLAGIGEPCKEASGFVFGGFHTSREQEATK</sequence>
<dbReference type="KEGG" id="vg:40086153"/>
<dbReference type="EMBL" id="MF185718">
    <property type="protein sequence ID" value="ASX98722.1"/>
    <property type="molecule type" value="Genomic_DNA"/>
</dbReference>
<feature type="domain" description="DNA-binding phage zinc finger" evidence="1">
    <location>
        <begin position="46"/>
        <end position="90"/>
    </location>
</feature>
<keyword evidence="3" id="KW-1185">Reference proteome</keyword>
<evidence type="ECO:0000313" key="2">
    <source>
        <dbReference type="EMBL" id="ASX98722.1"/>
    </source>
</evidence>
<reference evidence="2 3" key="1">
    <citation type="submission" date="2017-06" db="EMBL/GenBank/DDBJ databases">
        <authorList>
            <person name="Conboy A.J."/>
            <person name="Conboy D.B."/>
            <person name="Kulkosky J."/>
            <person name="Cross T."/>
            <person name="Moy E.A."/>
            <person name="Stoner T.H."/>
            <person name="Garlena R.A."/>
            <person name="Russell D.A."/>
            <person name="Pope W.H."/>
            <person name="Jacobs-Sera D."/>
            <person name="Hatfull G.F."/>
        </authorList>
    </citation>
    <scope>NUCLEOTIDE SEQUENCE [LARGE SCALE GENOMIC DNA]</scope>
</reference>
<evidence type="ECO:0000259" key="1">
    <source>
        <dbReference type="Pfam" id="PF24623"/>
    </source>
</evidence>
<dbReference type="GeneID" id="40086153"/>
<accession>A0A286N2W5</accession>
<proteinExistence type="predicted"/>
<dbReference type="RefSeq" id="YP_009610066.1">
    <property type="nucleotide sequence ID" value="NC_042000.1"/>
</dbReference>
<name>A0A286N2W5_9CAUD</name>
<protein>
    <recommendedName>
        <fullName evidence="1">DNA-binding phage zinc finger domain-containing protein</fullName>
    </recommendedName>
</protein>
<dbReference type="Pfam" id="PF24623">
    <property type="entry name" value="Phage_zn_bind_8"/>
    <property type="match status" value="1"/>
</dbReference>
<dbReference type="Proteomes" id="UP000225683">
    <property type="component" value="Genome"/>
</dbReference>
<organism evidence="2 3">
    <name type="scientific">Arthrobacter phage Colucci</name>
    <dbReference type="NCBI Taxonomy" id="2015834"/>
    <lineage>
        <taxon>Viruses</taxon>
        <taxon>Duplodnaviria</taxon>
        <taxon>Heunggongvirae</taxon>
        <taxon>Uroviricota</taxon>
        <taxon>Caudoviricetes</taxon>
        <taxon>Klausavirus</taxon>
        <taxon>Klausavirus colucci</taxon>
    </lineage>
</organism>